<dbReference type="AlphaFoldDB" id="A0A328TV29"/>
<gene>
    <name evidence="1" type="ORF">DL346_20115</name>
</gene>
<dbReference type="Proteomes" id="UP000249260">
    <property type="component" value="Unassembled WGS sequence"/>
</dbReference>
<dbReference type="InterPro" id="IPR043733">
    <property type="entry name" value="DUF5677"/>
</dbReference>
<organism evidence="1 2">
    <name type="scientific">Paenibacillus montanisoli</name>
    <dbReference type="NCBI Taxonomy" id="2081970"/>
    <lineage>
        <taxon>Bacteria</taxon>
        <taxon>Bacillati</taxon>
        <taxon>Bacillota</taxon>
        <taxon>Bacilli</taxon>
        <taxon>Bacillales</taxon>
        <taxon>Paenibacillaceae</taxon>
        <taxon>Paenibacillus</taxon>
    </lineage>
</organism>
<sequence length="291" mass="33831">MGLERHILNGEAKQELDKLGELINNSIDKCDEIIYRFDGQTVPTETITSALLFRKAIEKADAIFVTIEQGAEHAAQSILRDLFENTVCLAYLIQGDTERRAKCYYVGWLRSKKDILERLLPTTDIGRVVVDFLGDDSSIDHDQVEEELRRVKVKLNSSWMQGINRKWNDLERHRQGKVNWFSLYNGPRSIRKLATKVDMQAEYDLLYFMYSLETHSLNAIKSLEHIDGEGFLRPIRTYENPATILRMAQNYLWKSALLIVSRFYPENLPAFRHEFAQLAILMRSEQGRSNR</sequence>
<reference evidence="1 2" key="1">
    <citation type="submission" date="2018-06" db="EMBL/GenBank/DDBJ databases">
        <title>Paenibacillus montanisoli sp. nov., isolated from mountain area soil.</title>
        <authorList>
            <person name="Wu M."/>
        </authorList>
    </citation>
    <scope>NUCLEOTIDE SEQUENCE [LARGE SCALE GENOMIC DNA]</scope>
    <source>
        <strain evidence="1 2">RA17</strain>
    </source>
</reference>
<dbReference type="Pfam" id="PF18928">
    <property type="entry name" value="DUF5677"/>
    <property type="match status" value="1"/>
</dbReference>
<dbReference type="RefSeq" id="WP_112884178.1">
    <property type="nucleotide sequence ID" value="NZ_QLUW01000004.1"/>
</dbReference>
<dbReference type="OrthoDB" id="2592429at2"/>
<protein>
    <submittedName>
        <fullName evidence="1">Uncharacterized protein</fullName>
    </submittedName>
</protein>
<dbReference type="EMBL" id="QLUW01000004">
    <property type="protein sequence ID" value="RAP74389.1"/>
    <property type="molecule type" value="Genomic_DNA"/>
</dbReference>
<name>A0A328TV29_9BACL</name>
<proteinExistence type="predicted"/>
<evidence type="ECO:0000313" key="1">
    <source>
        <dbReference type="EMBL" id="RAP74389.1"/>
    </source>
</evidence>
<accession>A0A328TV29</accession>
<keyword evidence="2" id="KW-1185">Reference proteome</keyword>
<evidence type="ECO:0000313" key="2">
    <source>
        <dbReference type="Proteomes" id="UP000249260"/>
    </source>
</evidence>
<comment type="caution">
    <text evidence="1">The sequence shown here is derived from an EMBL/GenBank/DDBJ whole genome shotgun (WGS) entry which is preliminary data.</text>
</comment>